<dbReference type="PANTHER" id="PTHR47691">
    <property type="entry name" value="REGULATOR-RELATED"/>
    <property type="match status" value="1"/>
</dbReference>
<dbReference type="Proteomes" id="UP001596139">
    <property type="component" value="Unassembled WGS sequence"/>
</dbReference>
<dbReference type="SUPFAM" id="SSF48452">
    <property type="entry name" value="TPR-like"/>
    <property type="match status" value="1"/>
</dbReference>
<proteinExistence type="predicted"/>
<dbReference type="GO" id="GO:0005524">
    <property type="term" value="F:ATP binding"/>
    <property type="evidence" value="ECO:0007669"/>
    <property type="project" value="UniProtKB-KW"/>
</dbReference>
<keyword evidence="1" id="KW-0067">ATP-binding</keyword>
<sequence length="709" mass="76127">MADGLAEERRVGNLPQETSRLVGRQAELAQVARLCGRSRLVTVTGVGGVGKTRLALAAAEAVQAQFRDGAWFVELSPLRDGELVALVIAEALPLADQTTRSVIDVVAEYLAERETLLVLDTCEHLAEACALTADVLLRAAPGLRILATSRRPLNLADEEVVVLDPLPVPEEGDLATGAEDAVALLAERATQAVPGFTVTDANRPDLVRLCRRLEGLPLAIELAAARLHELSISELAERLDDRFSVLGNDREAVPDADPPWHQALRTAIGWSNELCTPQERLLWARVSVFAGDFDAEAVRRVCADDRLPGEKIPALLSALADASILSWVPTGGGDRYRMLDTIREYGAFWLQAAGERDACRRRHVAHYTSLLRHFADRFLTSEQVPLYWALVPERENLRAALGYALDEGGGVGAVALTAVMWPYWTCAGQPREAGHWMDLALDRAPEPSADRFTTLVWSCTYATYRGEHAAAQQCADEAQEVADRLGDLRLAGYAAMSRGMALAYAGEPDAGLDLLRRATEIFRDVGDTSGMCLAAIRSCVAHTIAGDLDAALAAFAKARDLLGEGNEESYFTAFILISSGIAQVLSGDTTAAGQGGRRALELQFARDDLLGVASSLSLLAWVAAQEGRYARAACLFGAASAVLALAGAAPFVGNPKLGALHARFDATARQALGDQRYEVLHRQGAQWPRSVAVEFAVSDRDTPPTVGGQ</sequence>
<dbReference type="EMBL" id="JBHSPX010000008">
    <property type="protein sequence ID" value="MFC6066756.1"/>
    <property type="molecule type" value="Genomic_DNA"/>
</dbReference>
<dbReference type="Gene3D" id="3.40.50.300">
    <property type="entry name" value="P-loop containing nucleotide triphosphate hydrolases"/>
    <property type="match status" value="1"/>
</dbReference>
<dbReference type="InterPro" id="IPR011990">
    <property type="entry name" value="TPR-like_helical_dom_sf"/>
</dbReference>
<accession>A0ABW1MSY9</accession>
<dbReference type="RefSeq" id="WP_157848933.1">
    <property type="nucleotide sequence ID" value="NZ_JBHSPX010000008.1"/>
</dbReference>
<protein>
    <submittedName>
        <fullName evidence="1">ATP-binding protein</fullName>
    </submittedName>
</protein>
<organism evidence="1 2">
    <name type="scientific">Streptomyces ochraceiscleroticus</name>
    <dbReference type="NCBI Taxonomy" id="47761"/>
    <lineage>
        <taxon>Bacteria</taxon>
        <taxon>Bacillati</taxon>
        <taxon>Actinomycetota</taxon>
        <taxon>Actinomycetes</taxon>
        <taxon>Kitasatosporales</taxon>
        <taxon>Streptomycetaceae</taxon>
        <taxon>Streptomyces</taxon>
    </lineage>
</organism>
<dbReference type="Gene3D" id="1.25.40.10">
    <property type="entry name" value="Tetratricopeptide repeat domain"/>
    <property type="match status" value="1"/>
</dbReference>
<gene>
    <name evidence="1" type="ORF">ACFP4F_30030</name>
</gene>
<name>A0ABW1MSY9_9ACTN</name>
<dbReference type="InterPro" id="IPR027417">
    <property type="entry name" value="P-loop_NTPase"/>
</dbReference>
<comment type="caution">
    <text evidence="1">The sequence shown here is derived from an EMBL/GenBank/DDBJ whole genome shotgun (WGS) entry which is preliminary data.</text>
</comment>
<dbReference type="PRINTS" id="PR00364">
    <property type="entry name" value="DISEASERSIST"/>
</dbReference>
<evidence type="ECO:0000313" key="1">
    <source>
        <dbReference type="EMBL" id="MFC6066756.1"/>
    </source>
</evidence>
<reference evidence="2" key="1">
    <citation type="journal article" date="2019" name="Int. J. Syst. Evol. Microbiol.">
        <title>The Global Catalogue of Microorganisms (GCM) 10K type strain sequencing project: providing services to taxonomists for standard genome sequencing and annotation.</title>
        <authorList>
            <consortium name="The Broad Institute Genomics Platform"/>
            <consortium name="The Broad Institute Genome Sequencing Center for Infectious Disease"/>
            <person name="Wu L."/>
            <person name="Ma J."/>
        </authorList>
    </citation>
    <scope>NUCLEOTIDE SEQUENCE [LARGE SCALE GENOMIC DNA]</scope>
    <source>
        <strain evidence="2">CGMCC 1.15180</strain>
    </source>
</reference>
<dbReference type="SUPFAM" id="SSF52540">
    <property type="entry name" value="P-loop containing nucleoside triphosphate hydrolases"/>
    <property type="match status" value="1"/>
</dbReference>
<keyword evidence="1" id="KW-0547">Nucleotide-binding</keyword>
<keyword evidence="2" id="KW-1185">Reference proteome</keyword>
<evidence type="ECO:0000313" key="2">
    <source>
        <dbReference type="Proteomes" id="UP001596139"/>
    </source>
</evidence>
<dbReference type="PANTHER" id="PTHR47691:SF3">
    <property type="entry name" value="HTH-TYPE TRANSCRIPTIONAL REGULATOR RV0890C-RELATED"/>
    <property type="match status" value="1"/>
</dbReference>